<keyword evidence="1" id="KW-0732">Signal</keyword>
<reference evidence="2" key="1">
    <citation type="journal article" date="2021" name="Microorganisms">
        <title>Acidisoma silvae sp. nov. and Acidisomacellulosilytica sp. nov., Two Acidophilic Bacteria Isolated from Decaying Wood, Hydrolyzing Cellulose and Producing Poly-3-hydroxybutyrate.</title>
        <authorList>
            <person name="Mieszkin S."/>
            <person name="Pouder E."/>
            <person name="Uroz S."/>
            <person name="Simon-Colin C."/>
            <person name="Alain K."/>
        </authorList>
    </citation>
    <scope>NUCLEOTIDE SEQUENCE</scope>
    <source>
        <strain evidence="2">HW T2.11</strain>
    </source>
</reference>
<dbReference type="RefSeq" id="WP_227323306.1">
    <property type="nucleotide sequence ID" value="NZ_JAESVB010000015.1"/>
</dbReference>
<dbReference type="AlphaFoldDB" id="A0A963YVK1"/>
<feature type="signal peptide" evidence="1">
    <location>
        <begin position="1"/>
        <end position="26"/>
    </location>
</feature>
<dbReference type="InterPro" id="IPR010642">
    <property type="entry name" value="Invasion_prot_B"/>
</dbReference>
<name>A0A963YVK1_9PROT</name>
<dbReference type="Proteomes" id="UP000708298">
    <property type="component" value="Unassembled WGS sequence"/>
</dbReference>
<organism evidence="2 3">
    <name type="scientific">Acidisoma silvae</name>
    <dbReference type="NCBI Taxonomy" id="2802396"/>
    <lineage>
        <taxon>Bacteria</taxon>
        <taxon>Pseudomonadati</taxon>
        <taxon>Pseudomonadota</taxon>
        <taxon>Alphaproteobacteria</taxon>
        <taxon>Acetobacterales</taxon>
        <taxon>Acidocellaceae</taxon>
        <taxon>Acidisoma</taxon>
    </lineage>
</organism>
<keyword evidence="3" id="KW-1185">Reference proteome</keyword>
<accession>A0A963YVK1</accession>
<evidence type="ECO:0000256" key="1">
    <source>
        <dbReference type="SAM" id="SignalP"/>
    </source>
</evidence>
<feature type="chain" id="PRO_5037592892" evidence="1">
    <location>
        <begin position="27"/>
        <end position="174"/>
    </location>
</feature>
<gene>
    <name evidence="2" type="ORF">ASILVAE211_20860</name>
</gene>
<proteinExistence type="predicted"/>
<dbReference type="EMBL" id="JAESVB010000015">
    <property type="protein sequence ID" value="MCB8877659.1"/>
    <property type="molecule type" value="Genomic_DNA"/>
</dbReference>
<evidence type="ECO:0000313" key="2">
    <source>
        <dbReference type="EMBL" id="MCB8877659.1"/>
    </source>
</evidence>
<dbReference type="InterPro" id="IPR038696">
    <property type="entry name" value="IalB_sf"/>
</dbReference>
<protein>
    <submittedName>
        <fullName evidence="2">Invasion associated locus B family protein</fullName>
    </submittedName>
</protein>
<evidence type="ECO:0000313" key="3">
    <source>
        <dbReference type="Proteomes" id="UP000708298"/>
    </source>
</evidence>
<comment type="caution">
    <text evidence="2">The sequence shown here is derived from an EMBL/GenBank/DDBJ whole genome shotgun (WGS) entry which is preliminary data.</text>
</comment>
<dbReference type="Gene3D" id="2.60.40.1880">
    <property type="entry name" value="Invasion associated locus B (IalB) protein"/>
    <property type="match status" value="1"/>
</dbReference>
<reference evidence="2" key="2">
    <citation type="submission" date="2021-01" db="EMBL/GenBank/DDBJ databases">
        <authorList>
            <person name="Mieszkin S."/>
            <person name="Pouder E."/>
            <person name="Alain K."/>
        </authorList>
    </citation>
    <scope>NUCLEOTIDE SEQUENCE</scope>
    <source>
        <strain evidence="2">HW T2.11</strain>
    </source>
</reference>
<dbReference type="Pfam" id="PF06776">
    <property type="entry name" value="IalB"/>
    <property type="match status" value="1"/>
</dbReference>
<sequence length="174" mass="17536">MTSLRFPALILAAAIALPVAAPASQAATPPAAAKPPLAAFSSSNWRVECGNTGTALDCVTTNRIVQQANGEQLAVITLAPKTSGGATAAVQLPLGIVLTAPVQLAVDGKRPVTVVMSSCIAQGCIGSADLPASFIADARHGTSLTLTFGTPNGRELAMNVALQGFGLGFDRATR</sequence>